<feature type="compositionally biased region" description="Basic and acidic residues" evidence="1">
    <location>
        <begin position="1104"/>
        <end position="1115"/>
    </location>
</feature>
<sequence>MDQSQRIYLLITFLILMKERELMVDSSPVRNSPPPFNVAEDVYVTEMYNVSVCVIDGTPYENGEFIPTIDPCESCICHPPGFACKMVRCKKVPTGCIQKAKRLDDCCPRVICDDAPTHNLVYRIGTENDTIVWSTEEPPIEETGNQAVPEEVNTAEEILVAESIDSTTENQAISDAPKPTTHQAESTSKVPSTKVEIATSSEVPLTTLKIATSSEVPLTTLKIATSSEVSTATIQIASTDLSNVSKDHLITKPLSEPTTMVVNYSIQLIVDSATFNPDILQDDVEEVRNPQIPIVNISLPLPAKDGNDLLRKPIENEFKVPLPTTLSVDIEVNKLEANNETSTHEDFETESSTIISNETKNTEEISSASEEKQLSNNVTTKLHTSEEQNSTKATAENNSNPTTPNTNSTDDDKIEDSNNSTLYHETEDNSSGIQPTKNDTTDAPSESPENDVKSTHSETTTPSESTKDDVKSTHSETTTPSESTEDHVKSTHSETTTPSESTEDGVKSTHSETTTPSESTEDDVKSTHFETTTPSESTEHHVKSTHSETTTPSESTEDDIKSTHSETTTPSESTDDDVKNIHSKTSTSSESPPAPPAVARAVDSDGNKFGQPEVPSEVTPLLGEQIVPNSDEAIINNDFDSKSNTFISPPKTDQIDQQNYNSFIPSGPIIFPNDHNFINEHGMRPRDIETGTTEKKEAETKPNQQIAEINTEKVVKVVTKEKNIPEINPTENNAEESSLHKTIEDQIQQETTTFEILSSEPSEKTIIQKQETSTKQLRDISTSTISHNPEGNLQLSNETDESEAESSVELENICPHYKRKLILETSEESKVTSNQESQQTEKDPEPIQRITTESEVALESSSKIPIESQPSTAQTEFEAPKELSTQSDKLPSAVPNVTLNQLLTSTELPKQSTVSVQEQSEEKLTTPEQKEANLATVLPAKPENTSADLAKSIRDAINTATIKQLPEEDEFEYKSTSLSEDLSTESTKLHLQPSTETIPEETTEVEKLEPLQTYIIEDLPVGNDTTKKPETTNDENKFNESVTENSSIKDNKTIPKEIASEPVIKIEIIPSEAKNRSDKTATEKQLKTSTESITTNSESNTEEVSLKADPESEKAISEDTIINNVDSVTTLKVAIPETETTKLAKEIENITLQNTEFNSFNNQAQTSENLPELQTQTSLSTPGSTEAESLVTHSQTEQETSKKDSPNTDFQQSTTQTMTSSPWTVVMKTIFSSVEPSSYDPLNEN</sequence>
<feature type="region of interest" description="Disordered" evidence="1">
    <location>
        <begin position="1166"/>
        <end position="1222"/>
    </location>
</feature>
<dbReference type="STRING" id="126957.T1IXF5"/>
<dbReference type="SUPFAM" id="SSF57603">
    <property type="entry name" value="FnI-like domain"/>
    <property type="match status" value="1"/>
</dbReference>
<feature type="compositionally biased region" description="Polar residues" evidence="1">
    <location>
        <begin position="350"/>
        <end position="396"/>
    </location>
</feature>
<feature type="compositionally biased region" description="Polar residues" evidence="1">
    <location>
        <begin position="909"/>
        <end position="918"/>
    </location>
</feature>
<feature type="compositionally biased region" description="Basic and acidic residues" evidence="1">
    <location>
        <begin position="920"/>
        <end position="931"/>
    </location>
</feature>
<feature type="region of interest" description="Disordered" evidence="1">
    <location>
        <begin position="168"/>
        <end position="193"/>
    </location>
</feature>
<feature type="compositionally biased region" description="Basic and acidic residues" evidence="1">
    <location>
        <begin position="537"/>
        <end position="546"/>
    </location>
</feature>
<feature type="compositionally biased region" description="Basic and acidic residues" evidence="1">
    <location>
        <begin position="1025"/>
        <end position="1038"/>
    </location>
</feature>
<organism evidence="3 4">
    <name type="scientific">Strigamia maritima</name>
    <name type="common">European centipede</name>
    <name type="synonym">Geophilus maritimus</name>
    <dbReference type="NCBI Taxonomy" id="126957"/>
    <lineage>
        <taxon>Eukaryota</taxon>
        <taxon>Metazoa</taxon>
        <taxon>Ecdysozoa</taxon>
        <taxon>Arthropoda</taxon>
        <taxon>Myriapoda</taxon>
        <taxon>Chilopoda</taxon>
        <taxon>Pleurostigmophora</taxon>
        <taxon>Geophilomorpha</taxon>
        <taxon>Linotaeniidae</taxon>
        <taxon>Strigamia</taxon>
    </lineage>
</organism>
<feature type="compositionally biased region" description="Low complexity" evidence="1">
    <location>
        <begin position="586"/>
        <end position="601"/>
    </location>
</feature>
<protein>
    <recommendedName>
        <fullName evidence="2">VWFC domain-containing protein</fullName>
    </recommendedName>
</protein>
<name>T1IXF5_STRMM</name>
<feature type="region of interest" description="Disordered" evidence="1">
    <location>
        <begin position="1016"/>
        <end position="1048"/>
    </location>
</feature>
<dbReference type="EMBL" id="JH431646">
    <property type="status" value="NOT_ANNOTATED_CDS"/>
    <property type="molecule type" value="Genomic_DNA"/>
</dbReference>
<evidence type="ECO:0000256" key="1">
    <source>
        <dbReference type="SAM" id="MobiDB-lite"/>
    </source>
</evidence>
<dbReference type="AlphaFoldDB" id="T1IXF5"/>
<feature type="compositionally biased region" description="Low complexity" evidence="1">
    <location>
        <begin position="1211"/>
        <end position="1221"/>
    </location>
</feature>
<dbReference type="OMA" id="CESCICH"/>
<feature type="region of interest" description="Disordered" evidence="1">
    <location>
        <begin position="757"/>
        <end position="808"/>
    </location>
</feature>
<feature type="compositionally biased region" description="Basic and acidic residues" evidence="1">
    <location>
        <begin position="465"/>
        <end position="474"/>
    </location>
</feature>
<dbReference type="HOGENOM" id="CLU_266304_0_0_1"/>
<evidence type="ECO:0000313" key="3">
    <source>
        <dbReference type="EnsemblMetazoa" id="SMAR005887-PA"/>
    </source>
</evidence>
<feature type="region of interest" description="Disordered" evidence="1">
    <location>
        <begin position="968"/>
        <end position="1003"/>
    </location>
</feature>
<accession>T1IXF5</accession>
<feature type="domain" description="VWFC" evidence="2">
    <location>
        <begin position="51"/>
        <end position="113"/>
    </location>
</feature>
<feature type="region of interest" description="Disordered" evidence="1">
    <location>
        <begin position="635"/>
        <end position="667"/>
    </location>
</feature>
<feature type="region of interest" description="Disordered" evidence="1">
    <location>
        <begin position="909"/>
        <end position="943"/>
    </location>
</feature>
<dbReference type="PROSITE" id="PS50184">
    <property type="entry name" value="VWFC_2"/>
    <property type="match status" value="1"/>
</dbReference>
<feature type="compositionally biased region" description="Low complexity" evidence="1">
    <location>
        <begin position="1088"/>
        <end position="1103"/>
    </location>
</feature>
<feature type="compositionally biased region" description="Acidic residues" evidence="1">
    <location>
        <begin position="798"/>
        <end position="808"/>
    </location>
</feature>
<proteinExistence type="predicted"/>
<keyword evidence="4" id="KW-1185">Reference proteome</keyword>
<evidence type="ECO:0000259" key="2">
    <source>
        <dbReference type="PROSITE" id="PS50184"/>
    </source>
</evidence>
<feature type="region of interest" description="Disordered" evidence="1">
    <location>
        <begin position="1074"/>
        <end position="1115"/>
    </location>
</feature>
<dbReference type="Proteomes" id="UP000014500">
    <property type="component" value="Unassembled WGS sequence"/>
</dbReference>
<feature type="region of interest" description="Disordered" evidence="1">
    <location>
        <begin position="337"/>
        <end position="618"/>
    </location>
</feature>
<feature type="region of interest" description="Disordered" evidence="1">
    <location>
        <begin position="825"/>
        <end position="891"/>
    </location>
</feature>
<feature type="compositionally biased region" description="Basic and acidic residues" evidence="1">
    <location>
        <begin position="1074"/>
        <end position="1086"/>
    </location>
</feature>
<feature type="compositionally biased region" description="Polar residues" evidence="1">
    <location>
        <begin position="655"/>
        <end position="664"/>
    </location>
</feature>
<feature type="compositionally biased region" description="Polar residues" evidence="1">
    <location>
        <begin position="849"/>
        <end position="875"/>
    </location>
</feature>
<feature type="compositionally biased region" description="Low complexity" evidence="1">
    <location>
        <begin position="974"/>
        <end position="986"/>
    </location>
</feature>
<evidence type="ECO:0000313" key="4">
    <source>
        <dbReference type="Proteomes" id="UP000014500"/>
    </source>
</evidence>
<dbReference type="EnsemblMetazoa" id="SMAR005887-RA">
    <property type="protein sequence ID" value="SMAR005887-PA"/>
    <property type="gene ID" value="SMAR005887"/>
</dbReference>
<reference evidence="4" key="1">
    <citation type="submission" date="2011-05" db="EMBL/GenBank/DDBJ databases">
        <authorList>
            <person name="Richards S.R."/>
            <person name="Qu J."/>
            <person name="Jiang H."/>
            <person name="Jhangiani S.N."/>
            <person name="Agravi P."/>
            <person name="Goodspeed R."/>
            <person name="Gross S."/>
            <person name="Mandapat C."/>
            <person name="Jackson L."/>
            <person name="Mathew T."/>
            <person name="Pu L."/>
            <person name="Thornton R."/>
            <person name="Saada N."/>
            <person name="Wilczek-Boney K.B."/>
            <person name="Lee S."/>
            <person name="Kovar C."/>
            <person name="Wu Y."/>
            <person name="Scherer S.E."/>
            <person name="Worley K.C."/>
            <person name="Muzny D.M."/>
            <person name="Gibbs R."/>
        </authorList>
    </citation>
    <scope>NUCLEOTIDE SEQUENCE</scope>
    <source>
        <strain evidence="4">Brora</strain>
    </source>
</reference>
<feature type="compositionally biased region" description="Polar residues" evidence="1">
    <location>
        <begin position="765"/>
        <end position="797"/>
    </location>
</feature>
<dbReference type="InterPro" id="IPR001007">
    <property type="entry name" value="VWF_dom"/>
</dbReference>
<feature type="compositionally biased region" description="Low complexity" evidence="1">
    <location>
        <begin position="397"/>
        <end position="408"/>
    </location>
</feature>
<feature type="compositionally biased region" description="Polar residues" evidence="1">
    <location>
        <begin position="417"/>
        <end position="444"/>
    </location>
</feature>
<feature type="compositionally biased region" description="Polar residues" evidence="1">
    <location>
        <begin position="1166"/>
        <end position="1198"/>
    </location>
</feature>
<reference evidence="3" key="2">
    <citation type="submission" date="2015-02" db="UniProtKB">
        <authorList>
            <consortium name="EnsemblMetazoa"/>
        </authorList>
    </citation>
    <scope>IDENTIFICATION</scope>
</reference>
<feature type="compositionally biased region" description="Polar residues" evidence="1">
    <location>
        <begin position="180"/>
        <end position="191"/>
    </location>
</feature>